<dbReference type="RefSeq" id="WP_106340394.1">
    <property type="nucleotide sequence ID" value="NZ_PVXI01000106.1"/>
</dbReference>
<evidence type="ECO:0000313" key="4">
    <source>
        <dbReference type="Proteomes" id="UP000480943"/>
    </source>
</evidence>
<comment type="caution">
    <text evidence="3">The sequence shown here is derived from an EMBL/GenBank/DDBJ whole genome shotgun (WGS) entry which is preliminary data.</text>
</comment>
<organism evidence="3 4">
    <name type="scientific">Photobacterium damselae subsp. damselae</name>
    <name type="common">Listonella damsela</name>
    <dbReference type="NCBI Taxonomy" id="85581"/>
    <lineage>
        <taxon>Bacteria</taxon>
        <taxon>Pseudomonadati</taxon>
        <taxon>Pseudomonadota</taxon>
        <taxon>Gammaproteobacteria</taxon>
        <taxon>Vibrionales</taxon>
        <taxon>Vibrionaceae</taxon>
        <taxon>Photobacterium</taxon>
    </lineage>
</organism>
<keyword evidence="1" id="KW-0175">Coiled coil</keyword>
<accession>A0AAD3ZWP7</accession>
<protein>
    <submittedName>
        <fullName evidence="3">Uncharacterized protein</fullName>
    </submittedName>
</protein>
<dbReference type="Proteomes" id="UP000480943">
    <property type="component" value="Unassembled WGS sequence"/>
</dbReference>
<feature type="compositionally biased region" description="Basic and acidic residues" evidence="2">
    <location>
        <begin position="408"/>
        <end position="419"/>
    </location>
</feature>
<sequence length="429" mass="48132">MNRTQELLSLLTPLSEHLKYGVSHGHNSPTQKISNDYLEWSALVFEHSTVTSAELSLLTEKINQIQIGLEPYEKMLLIDHLVSALRESKQTSFHTLMQLQLNLSDAVDRIKQLERENSVESKLAEKLDQRETVNAFHELYQMFCLNLGLEVRPYSFAPDNESADLDIILAKLYDIAANITHLDIEASEDNDSSVPPPVLVPDVSASDYPDFNISAFIEKLENCISITMKSQLEALLSSLPVSVAANEKELNQSLVDENAKLLTLVESLTSDNNALIERLNSTKDQVTQLEASKSPDEKKLDRLMSKINKLKENESSLKKQVSGFEDRMNTLIKQNADQQQRLQDAQDRLLIAVDGKYKAEAERDKAIAKTQKKAATSRRKKDIPIESGKQLETEISVNESNAYNDEDSQAKDVSSHLGDDSNDYPISGE</sequence>
<feature type="compositionally biased region" description="Polar residues" evidence="2">
    <location>
        <begin position="393"/>
        <end position="403"/>
    </location>
</feature>
<evidence type="ECO:0000256" key="1">
    <source>
        <dbReference type="SAM" id="Coils"/>
    </source>
</evidence>
<name>A0AAD3ZWP7_PHODD</name>
<dbReference type="EMBL" id="VZUQ01000014">
    <property type="protein sequence ID" value="KAB1185683.1"/>
    <property type="molecule type" value="Genomic_DNA"/>
</dbReference>
<evidence type="ECO:0000313" key="3">
    <source>
        <dbReference type="EMBL" id="KAB1185683.1"/>
    </source>
</evidence>
<proteinExistence type="predicted"/>
<feature type="compositionally biased region" description="Basic residues" evidence="2">
    <location>
        <begin position="370"/>
        <end position="381"/>
    </location>
</feature>
<gene>
    <name evidence="3" type="ORF">F6450_00910</name>
</gene>
<feature type="region of interest" description="Disordered" evidence="2">
    <location>
        <begin position="361"/>
        <end position="429"/>
    </location>
</feature>
<feature type="coiled-coil region" evidence="1">
    <location>
        <begin position="96"/>
        <end position="130"/>
    </location>
</feature>
<reference evidence="3 4" key="1">
    <citation type="submission" date="2019-09" db="EMBL/GenBank/DDBJ databases">
        <title>Photobacterium damselae subsp. damselae CDC-2227-81, a human clinical isolate.</title>
        <authorList>
            <person name="Osorio C.R."/>
        </authorList>
    </citation>
    <scope>NUCLEOTIDE SEQUENCE [LARGE SCALE GENOMIC DNA]</scope>
    <source>
        <strain evidence="3 4">CDC-2227-81</strain>
    </source>
</reference>
<evidence type="ECO:0000256" key="2">
    <source>
        <dbReference type="SAM" id="MobiDB-lite"/>
    </source>
</evidence>
<dbReference type="AlphaFoldDB" id="A0AAD3ZWP7"/>